<evidence type="ECO:0000313" key="5">
    <source>
        <dbReference type="EMBL" id="CAB4956934.1"/>
    </source>
</evidence>
<dbReference type="AlphaFoldDB" id="A0A6J7PGA3"/>
<proteinExistence type="predicted"/>
<dbReference type="InterPro" id="IPR021276">
    <property type="entry name" value="DUF2855"/>
</dbReference>
<dbReference type="EMBL" id="CAFBIY010000086">
    <property type="protein sequence ID" value="CAB4851582.1"/>
    <property type="molecule type" value="Genomic_DNA"/>
</dbReference>
<dbReference type="Gene3D" id="3.90.180.10">
    <property type="entry name" value="Medium-chain alcohol dehydrogenases, catalytic domain"/>
    <property type="match status" value="1"/>
</dbReference>
<evidence type="ECO:0000313" key="1">
    <source>
        <dbReference type="EMBL" id="CAB4365464.1"/>
    </source>
</evidence>
<evidence type="ECO:0000313" key="2">
    <source>
        <dbReference type="EMBL" id="CAB4745715.1"/>
    </source>
</evidence>
<dbReference type="EMBL" id="CAFBOL010000065">
    <property type="protein sequence ID" value="CAB5000904.1"/>
    <property type="molecule type" value="Genomic_DNA"/>
</dbReference>
<accession>A0A6J7PGA3</accession>
<sequence>MHLEIDRRDIHSFRLAESTPPEQLAEGQVVLRLERAALTSNNVSYALTGDMLDYWGFFPTEAGWGRLPVMGFGVVTASANPDIAVGSRYFGFYPLGDHHVVQARASRGGFVDVATWRNNHAMAYRNFDLVEAGADDDAILIFRGLFVTSFLIDDYLREHNYFGAGRVIITSASSKTSIALAHCLRTAGSVEIVGLTSERNVEFTRGVGEYDTVVSYEEIGSLDDTASVLVDMAGNTNVVAAVHTHLAGKVAYSCSVGATHWDAPRYAGEMPAPTPEFFFAPTQLAKRGKEWGAAEMNEKIAAALGEFIGSTRSWLSIERTVGASAVPTLYSSLVNGNVQPELGHIVTFS</sequence>
<evidence type="ECO:0000313" key="4">
    <source>
        <dbReference type="EMBL" id="CAB4851582.1"/>
    </source>
</evidence>
<name>A0A6J7PGA3_9ZZZZ</name>
<dbReference type="EMBL" id="CAEZYF010000032">
    <property type="protein sequence ID" value="CAB4745715.1"/>
    <property type="molecule type" value="Genomic_DNA"/>
</dbReference>
<dbReference type="EMBL" id="CAFBMT010000033">
    <property type="protein sequence ID" value="CAB4956934.1"/>
    <property type="molecule type" value="Genomic_DNA"/>
</dbReference>
<gene>
    <name evidence="2" type="ORF">UFOPK2656_03215</name>
    <name evidence="3" type="ORF">UFOPK3099_01985</name>
    <name evidence="4" type="ORF">UFOPK3267_01607</name>
    <name evidence="5" type="ORF">UFOPK3651_03249</name>
    <name evidence="6" type="ORF">UFOPK3931_02131</name>
    <name evidence="1" type="ORF">UFOPK4189_03209</name>
</gene>
<dbReference type="EMBL" id="CAESGF010000032">
    <property type="protein sequence ID" value="CAB4365464.1"/>
    <property type="molecule type" value="Genomic_DNA"/>
</dbReference>
<evidence type="ECO:0000313" key="6">
    <source>
        <dbReference type="EMBL" id="CAB5000904.1"/>
    </source>
</evidence>
<protein>
    <submittedName>
        <fullName evidence="6">Unannotated protein</fullName>
    </submittedName>
</protein>
<dbReference type="Pfam" id="PF11017">
    <property type="entry name" value="DUF2855"/>
    <property type="match status" value="1"/>
</dbReference>
<dbReference type="Gene3D" id="3.40.50.720">
    <property type="entry name" value="NAD(P)-binding Rossmann-like Domain"/>
    <property type="match status" value="1"/>
</dbReference>
<organism evidence="6">
    <name type="scientific">freshwater metagenome</name>
    <dbReference type="NCBI Taxonomy" id="449393"/>
    <lineage>
        <taxon>unclassified sequences</taxon>
        <taxon>metagenomes</taxon>
        <taxon>ecological metagenomes</taxon>
    </lineage>
</organism>
<dbReference type="EMBL" id="CAFAAV010000172">
    <property type="protein sequence ID" value="CAB4829991.1"/>
    <property type="molecule type" value="Genomic_DNA"/>
</dbReference>
<evidence type="ECO:0000313" key="3">
    <source>
        <dbReference type="EMBL" id="CAB4829991.1"/>
    </source>
</evidence>
<reference evidence="6" key="1">
    <citation type="submission" date="2020-05" db="EMBL/GenBank/DDBJ databases">
        <authorList>
            <person name="Chiriac C."/>
            <person name="Salcher M."/>
            <person name="Ghai R."/>
            <person name="Kavagutti S V."/>
        </authorList>
    </citation>
    <scope>NUCLEOTIDE SEQUENCE</scope>
</reference>